<dbReference type="EMBL" id="MU277189">
    <property type="protein sequence ID" value="KAI0067844.1"/>
    <property type="molecule type" value="Genomic_DNA"/>
</dbReference>
<reference evidence="1" key="2">
    <citation type="journal article" date="2022" name="New Phytol.">
        <title>Evolutionary transition to the ectomycorrhizal habit in the genomes of a hyperdiverse lineage of mushroom-forming fungi.</title>
        <authorList>
            <person name="Looney B."/>
            <person name="Miyauchi S."/>
            <person name="Morin E."/>
            <person name="Drula E."/>
            <person name="Courty P.E."/>
            <person name="Kohler A."/>
            <person name="Kuo A."/>
            <person name="LaButti K."/>
            <person name="Pangilinan J."/>
            <person name="Lipzen A."/>
            <person name="Riley R."/>
            <person name="Andreopoulos W."/>
            <person name="He G."/>
            <person name="Johnson J."/>
            <person name="Nolan M."/>
            <person name="Tritt A."/>
            <person name="Barry K.W."/>
            <person name="Grigoriev I.V."/>
            <person name="Nagy L.G."/>
            <person name="Hibbett D."/>
            <person name="Henrissat B."/>
            <person name="Matheny P.B."/>
            <person name="Labbe J."/>
            <person name="Martin F.M."/>
        </authorList>
    </citation>
    <scope>NUCLEOTIDE SEQUENCE</scope>
    <source>
        <strain evidence="1">HHB10654</strain>
    </source>
</reference>
<sequence length="101" mass="10773">MSVSAPRPFVSSPLASSGPVSSAATAQPRQHRAPFPASRPLRPFASIANSFTPVSSSSPHPRDAQRSTPKKGKPVKLIQPPKNYPGTFVLNLTQAELSRQD</sequence>
<name>A0ACB8THE4_9AGAM</name>
<accession>A0ACB8THE4</accession>
<comment type="caution">
    <text evidence="1">The sequence shown here is derived from an EMBL/GenBank/DDBJ whole genome shotgun (WGS) entry which is preliminary data.</text>
</comment>
<organism evidence="1 2">
    <name type="scientific">Artomyces pyxidatus</name>
    <dbReference type="NCBI Taxonomy" id="48021"/>
    <lineage>
        <taxon>Eukaryota</taxon>
        <taxon>Fungi</taxon>
        <taxon>Dikarya</taxon>
        <taxon>Basidiomycota</taxon>
        <taxon>Agaricomycotina</taxon>
        <taxon>Agaricomycetes</taxon>
        <taxon>Russulales</taxon>
        <taxon>Auriscalpiaceae</taxon>
        <taxon>Artomyces</taxon>
    </lineage>
</organism>
<proteinExistence type="predicted"/>
<dbReference type="Proteomes" id="UP000814140">
    <property type="component" value="Unassembled WGS sequence"/>
</dbReference>
<protein>
    <submittedName>
        <fullName evidence="1">Uncharacterized protein</fullName>
    </submittedName>
</protein>
<evidence type="ECO:0000313" key="1">
    <source>
        <dbReference type="EMBL" id="KAI0067844.1"/>
    </source>
</evidence>
<keyword evidence="2" id="KW-1185">Reference proteome</keyword>
<reference evidence="1" key="1">
    <citation type="submission" date="2021-03" db="EMBL/GenBank/DDBJ databases">
        <authorList>
            <consortium name="DOE Joint Genome Institute"/>
            <person name="Ahrendt S."/>
            <person name="Looney B.P."/>
            <person name="Miyauchi S."/>
            <person name="Morin E."/>
            <person name="Drula E."/>
            <person name="Courty P.E."/>
            <person name="Chicoki N."/>
            <person name="Fauchery L."/>
            <person name="Kohler A."/>
            <person name="Kuo A."/>
            <person name="Labutti K."/>
            <person name="Pangilinan J."/>
            <person name="Lipzen A."/>
            <person name="Riley R."/>
            <person name="Andreopoulos W."/>
            <person name="He G."/>
            <person name="Johnson J."/>
            <person name="Barry K.W."/>
            <person name="Grigoriev I.V."/>
            <person name="Nagy L."/>
            <person name="Hibbett D."/>
            <person name="Henrissat B."/>
            <person name="Matheny P.B."/>
            <person name="Labbe J."/>
            <person name="Martin F."/>
        </authorList>
    </citation>
    <scope>NUCLEOTIDE SEQUENCE</scope>
    <source>
        <strain evidence="1">HHB10654</strain>
    </source>
</reference>
<gene>
    <name evidence="1" type="ORF">BV25DRAFT_875782</name>
</gene>
<evidence type="ECO:0000313" key="2">
    <source>
        <dbReference type="Proteomes" id="UP000814140"/>
    </source>
</evidence>